<dbReference type="GO" id="GO:0009408">
    <property type="term" value="P:response to heat"/>
    <property type="evidence" value="ECO:0007669"/>
    <property type="project" value="TreeGrafter"/>
</dbReference>
<dbReference type="AlphaFoldDB" id="A0A914QQA1"/>
<keyword evidence="1" id="KW-0346">Stress response</keyword>
<evidence type="ECO:0000259" key="5">
    <source>
        <dbReference type="PROSITE" id="PS01031"/>
    </source>
</evidence>
<organism evidence="6 7">
    <name type="scientific">Panagrolaimus davidi</name>
    <dbReference type="NCBI Taxonomy" id="227884"/>
    <lineage>
        <taxon>Eukaryota</taxon>
        <taxon>Metazoa</taxon>
        <taxon>Ecdysozoa</taxon>
        <taxon>Nematoda</taxon>
        <taxon>Chromadorea</taxon>
        <taxon>Rhabditida</taxon>
        <taxon>Tylenchina</taxon>
        <taxon>Panagrolaimomorpha</taxon>
        <taxon>Panagrolaimoidea</taxon>
        <taxon>Panagrolaimidae</taxon>
        <taxon>Panagrolaimus</taxon>
    </lineage>
</organism>
<dbReference type="GO" id="GO:0005634">
    <property type="term" value="C:nucleus"/>
    <property type="evidence" value="ECO:0007669"/>
    <property type="project" value="TreeGrafter"/>
</dbReference>
<dbReference type="PROSITE" id="PS01031">
    <property type="entry name" value="SHSP"/>
    <property type="match status" value="1"/>
</dbReference>
<evidence type="ECO:0000256" key="4">
    <source>
        <dbReference type="SAM" id="MobiDB-lite"/>
    </source>
</evidence>
<feature type="compositionally biased region" description="Basic and acidic residues" evidence="4">
    <location>
        <begin position="170"/>
        <end position="181"/>
    </location>
</feature>
<evidence type="ECO:0000256" key="2">
    <source>
        <dbReference type="PROSITE-ProRule" id="PRU00285"/>
    </source>
</evidence>
<feature type="domain" description="SHSP" evidence="5">
    <location>
        <begin position="28"/>
        <end position="138"/>
    </location>
</feature>
<dbReference type="GO" id="GO:0005737">
    <property type="term" value="C:cytoplasm"/>
    <property type="evidence" value="ECO:0007669"/>
    <property type="project" value="TreeGrafter"/>
</dbReference>
<dbReference type="SUPFAM" id="SSF49764">
    <property type="entry name" value="HSP20-like chaperones"/>
    <property type="match status" value="1"/>
</dbReference>
<dbReference type="GO" id="GO:0042026">
    <property type="term" value="P:protein refolding"/>
    <property type="evidence" value="ECO:0007669"/>
    <property type="project" value="TreeGrafter"/>
</dbReference>
<dbReference type="GO" id="GO:0051082">
    <property type="term" value="F:unfolded protein binding"/>
    <property type="evidence" value="ECO:0007669"/>
    <property type="project" value="TreeGrafter"/>
</dbReference>
<evidence type="ECO:0000313" key="6">
    <source>
        <dbReference type="Proteomes" id="UP000887578"/>
    </source>
</evidence>
<accession>A0A914QQA1</accession>
<dbReference type="WBParaSite" id="PDA_v2.g6050.t1">
    <property type="protein sequence ID" value="PDA_v2.g6050.t1"/>
    <property type="gene ID" value="PDA_v2.g6050"/>
</dbReference>
<dbReference type="InterPro" id="IPR001436">
    <property type="entry name" value="Alpha-crystallin/sHSP_animal"/>
</dbReference>
<comment type="similarity">
    <text evidence="2 3">Belongs to the small heat shock protein (HSP20) family.</text>
</comment>
<keyword evidence="6" id="KW-1185">Reference proteome</keyword>
<evidence type="ECO:0000313" key="7">
    <source>
        <dbReference type="WBParaSite" id="PDA_v2.g6050.t1"/>
    </source>
</evidence>
<dbReference type="PANTHER" id="PTHR45640">
    <property type="entry name" value="HEAT SHOCK PROTEIN HSP-12.2-RELATED"/>
    <property type="match status" value="1"/>
</dbReference>
<evidence type="ECO:0000256" key="1">
    <source>
        <dbReference type="ARBA" id="ARBA00023016"/>
    </source>
</evidence>
<sequence length="200" mass="22154">MYLPLLFETTVVPSRKRPIIDLADIIEDVLPLKTRRLSSASKNDSNLFAKVNVEGFSREELKVSVDGKELIIEGKHSESDEKVGTLERTFTRKIPIPDEIKQETFKSDLSADGEYLLIRANRKEPEKPKRITIPIGIKNSSSSASPSPSPTPSGPKKGDEAVKNGCSCNTEKENVTEKNGESKNNTSDLSNTKFHEVIID</sequence>
<dbReference type="CDD" id="cd06526">
    <property type="entry name" value="metazoan_ACD"/>
    <property type="match status" value="1"/>
</dbReference>
<proteinExistence type="inferred from homology"/>
<feature type="compositionally biased region" description="Polar residues" evidence="4">
    <location>
        <begin position="182"/>
        <end position="192"/>
    </location>
</feature>
<protein>
    <submittedName>
        <fullName evidence="7">SHSP domain-containing protein</fullName>
    </submittedName>
</protein>
<dbReference type="Gene3D" id="2.60.40.790">
    <property type="match status" value="1"/>
</dbReference>
<evidence type="ECO:0000256" key="3">
    <source>
        <dbReference type="RuleBase" id="RU003616"/>
    </source>
</evidence>
<feature type="region of interest" description="Disordered" evidence="4">
    <location>
        <begin position="127"/>
        <end position="200"/>
    </location>
</feature>
<dbReference type="Pfam" id="PF00011">
    <property type="entry name" value="HSP20"/>
    <property type="match status" value="1"/>
</dbReference>
<dbReference type="PANTHER" id="PTHR45640:SF13">
    <property type="entry name" value="HEAT SHOCK PROTEIN 22-RELATED"/>
    <property type="match status" value="1"/>
</dbReference>
<reference evidence="7" key="1">
    <citation type="submission" date="2022-11" db="UniProtKB">
        <authorList>
            <consortium name="WormBaseParasite"/>
        </authorList>
    </citation>
    <scope>IDENTIFICATION</scope>
</reference>
<name>A0A914QQA1_9BILA</name>
<dbReference type="InterPro" id="IPR002068">
    <property type="entry name" value="A-crystallin/Hsp20_dom"/>
</dbReference>
<dbReference type="InterPro" id="IPR008978">
    <property type="entry name" value="HSP20-like_chaperone"/>
</dbReference>
<dbReference type="Proteomes" id="UP000887578">
    <property type="component" value="Unplaced"/>
</dbReference>